<evidence type="ECO:0000313" key="3">
    <source>
        <dbReference type="Proteomes" id="UP000199079"/>
    </source>
</evidence>
<dbReference type="AlphaFoldDB" id="A0A1H3GWQ7"/>
<dbReference type="InterPro" id="IPR055946">
    <property type="entry name" value="DUF7524"/>
</dbReference>
<dbReference type="OrthoDB" id="282430at2157"/>
<dbReference type="Proteomes" id="UP000199079">
    <property type="component" value="Unassembled WGS sequence"/>
</dbReference>
<keyword evidence="1" id="KW-0812">Transmembrane</keyword>
<sequence length="195" mass="20114">MQTIPIEVNGDGVHSIAAPDRITVEGPFEIAIDNQGQAAHVHLNVDDDLGRVARLGETNHFLEADARRVVHVDVRSDRPDQPVRGKLKAVVGHGSGTAYLTVVVEPAPEPEAESVTVDDALSDPPERDPEPTTLERVVAAVDAVFGDGLGPAVAVAAVAVVIALGVGAALNTPAVFLAAGLVVAAVVFALALVLR</sequence>
<keyword evidence="3" id="KW-1185">Reference proteome</keyword>
<dbReference type="GeneID" id="43839467"/>
<protein>
    <submittedName>
        <fullName evidence="2">Uncharacterized protein</fullName>
    </submittedName>
</protein>
<gene>
    <name evidence="2" type="ORF">SAMN05216564_10321</name>
</gene>
<feature type="transmembrane region" description="Helical" evidence="1">
    <location>
        <begin position="152"/>
        <end position="170"/>
    </location>
</feature>
<dbReference type="EMBL" id="FNPC01000003">
    <property type="protein sequence ID" value="SDY07500.1"/>
    <property type="molecule type" value="Genomic_DNA"/>
</dbReference>
<dbReference type="RefSeq" id="WP_021075129.1">
    <property type="nucleotide sequence ID" value="NZ_FNPC01000003.1"/>
</dbReference>
<feature type="transmembrane region" description="Helical" evidence="1">
    <location>
        <begin position="176"/>
        <end position="194"/>
    </location>
</feature>
<proteinExistence type="predicted"/>
<evidence type="ECO:0000256" key="1">
    <source>
        <dbReference type="SAM" id="Phobius"/>
    </source>
</evidence>
<keyword evidence="1" id="KW-0472">Membrane</keyword>
<accession>A0A1H3GWQ7</accession>
<evidence type="ECO:0000313" key="2">
    <source>
        <dbReference type="EMBL" id="SDY07500.1"/>
    </source>
</evidence>
<reference evidence="3" key="1">
    <citation type="submission" date="2016-10" db="EMBL/GenBank/DDBJ databases">
        <authorList>
            <person name="Varghese N."/>
            <person name="Submissions S."/>
        </authorList>
    </citation>
    <scope>NUCLEOTIDE SEQUENCE [LARGE SCALE GENOMIC DNA]</scope>
    <source>
        <strain evidence="3">DC30,IBRC 10041,KCTC 4046</strain>
    </source>
</reference>
<organism evidence="2 3">
    <name type="scientific">Halopenitus persicus</name>
    <dbReference type="NCBI Taxonomy" id="1048396"/>
    <lineage>
        <taxon>Archaea</taxon>
        <taxon>Methanobacteriati</taxon>
        <taxon>Methanobacteriota</taxon>
        <taxon>Stenosarchaea group</taxon>
        <taxon>Halobacteria</taxon>
        <taxon>Halobacteriales</taxon>
        <taxon>Haloferacaceae</taxon>
        <taxon>Halopenitus</taxon>
    </lineage>
</organism>
<keyword evidence="1" id="KW-1133">Transmembrane helix</keyword>
<name>A0A1H3GWQ7_9EURY</name>
<dbReference type="Pfam" id="PF24368">
    <property type="entry name" value="DUF7524"/>
    <property type="match status" value="1"/>
</dbReference>